<protein>
    <submittedName>
        <fullName evidence="2">Uncharacterized protein</fullName>
    </submittedName>
</protein>
<proteinExistence type="predicted"/>
<name>A0A9E7EMF1_9LILI</name>
<feature type="compositionally biased region" description="Low complexity" evidence="1">
    <location>
        <begin position="54"/>
        <end position="68"/>
    </location>
</feature>
<organism evidence="2 3">
    <name type="scientific">Musa troglodytarum</name>
    <name type="common">fe'i banana</name>
    <dbReference type="NCBI Taxonomy" id="320322"/>
    <lineage>
        <taxon>Eukaryota</taxon>
        <taxon>Viridiplantae</taxon>
        <taxon>Streptophyta</taxon>
        <taxon>Embryophyta</taxon>
        <taxon>Tracheophyta</taxon>
        <taxon>Spermatophyta</taxon>
        <taxon>Magnoliopsida</taxon>
        <taxon>Liliopsida</taxon>
        <taxon>Zingiberales</taxon>
        <taxon>Musaceae</taxon>
        <taxon>Musa</taxon>
    </lineage>
</organism>
<reference evidence="2" key="1">
    <citation type="submission" date="2022-05" db="EMBL/GenBank/DDBJ databases">
        <title>The Musa troglodytarum L. genome provides insights into the mechanism of non-climacteric behaviour and enrichment of carotenoids.</title>
        <authorList>
            <person name="Wang J."/>
        </authorList>
    </citation>
    <scope>NUCLEOTIDE SEQUENCE</scope>
    <source>
        <tissue evidence="2">Leaf</tissue>
    </source>
</reference>
<dbReference type="AlphaFoldDB" id="A0A9E7EMF1"/>
<dbReference type="EMBL" id="CP097503">
    <property type="protein sequence ID" value="URD78513.1"/>
    <property type="molecule type" value="Genomic_DNA"/>
</dbReference>
<evidence type="ECO:0000256" key="1">
    <source>
        <dbReference type="SAM" id="MobiDB-lite"/>
    </source>
</evidence>
<evidence type="ECO:0000313" key="2">
    <source>
        <dbReference type="EMBL" id="URD78513.1"/>
    </source>
</evidence>
<gene>
    <name evidence="2" type="ORF">MUK42_05701</name>
</gene>
<feature type="region of interest" description="Disordered" evidence="1">
    <location>
        <begin position="51"/>
        <end position="103"/>
    </location>
</feature>
<dbReference type="Proteomes" id="UP001055439">
    <property type="component" value="Chromosome 10"/>
</dbReference>
<accession>A0A9E7EMF1</accession>
<evidence type="ECO:0000313" key="3">
    <source>
        <dbReference type="Proteomes" id="UP001055439"/>
    </source>
</evidence>
<keyword evidence="3" id="KW-1185">Reference proteome</keyword>
<sequence length="103" mass="11077">MAPLQRSGFELSAKPLPSNPFKSVLAAIAGNRCLGRARSFLGFGLTQRRVQPTSSSKIAARSKASAAHASDEFEMELRTSNATPAGRHCPPRRERQAFHSGAL</sequence>